<dbReference type="AlphaFoldDB" id="A0A1I5LZ97"/>
<keyword evidence="7 11" id="KW-1133">Transmembrane helix</keyword>
<name>A0A1I5LZ97_9HYPH</name>
<evidence type="ECO:0000256" key="9">
    <source>
        <dbReference type="ARBA" id="ARBA00025439"/>
    </source>
</evidence>
<keyword evidence="6 11" id="KW-0812">Transmembrane</keyword>
<gene>
    <name evidence="12" type="ORF">SAMN04488056_11876</name>
</gene>
<evidence type="ECO:0000256" key="7">
    <source>
        <dbReference type="ARBA" id="ARBA00022989"/>
    </source>
</evidence>
<dbReference type="CDD" id="cd06579">
    <property type="entry name" value="TM_PBP1_transp_AraH_like"/>
    <property type="match status" value="1"/>
</dbReference>
<feature type="transmembrane region" description="Helical" evidence="11">
    <location>
        <begin position="30"/>
        <end position="50"/>
    </location>
</feature>
<dbReference type="RefSeq" id="WP_090075430.1">
    <property type="nucleotide sequence ID" value="NZ_FOVR01000018.1"/>
</dbReference>
<dbReference type="OrthoDB" id="7947581at2"/>
<comment type="function">
    <text evidence="9">Part of the ABC transporter complex LsrABCD involved in autoinducer 2 (AI-2) import. Probably responsible for the translocation of the substrate across the membrane.</text>
</comment>
<dbReference type="STRING" id="655353.SAMN04488056_11876"/>
<feature type="transmembrane region" description="Helical" evidence="11">
    <location>
        <begin position="308"/>
        <end position="328"/>
    </location>
</feature>
<evidence type="ECO:0000256" key="10">
    <source>
        <dbReference type="ARBA" id="ARBA00039381"/>
    </source>
</evidence>
<feature type="transmembrane region" description="Helical" evidence="11">
    <location>
        <begin position="56"/>
        <end position="77"/>
    </location>
</feature>
<feature type="transmembrane region" description="Helical" evidence="11">
    <location>
        <begin position="184"/>
        <end position="208"/>
    </location>
</feature>
<evidence type="ECO:0000256" key="4">
    <source>
        <dbReference type="ARBA" id="ARBA00022475"/>
    </source>
</evidence>
<dbReference type="Proteomes" id="UP000199236">
    <property type="component" value="Unassembled WGS sequence"/>
</dbReference>
<dbReference type="InterPro" id="IPR001851">
    <property type="entry name" value="ABC_transp_permease"/>
</dbReference>
<feature type="transmembrane region" description="Helical" evidence="11">
    <location>
        <begin position="84"/>
        <end position="102"/>
    </location>
</feature>
<evidence type="ECO:0000256" key="1">
    <source>
        <dbReference type="ARBA" id="ARBA00004651"/>
    </source>
</evidence>
<evidence type="ECO:0000256" key="6">
    <source>
        <dbReference type="ARBA" id="ARBA00022692"/>
    </source>
</evidence>
<comment type="subcellular location">
    <subcellularLocation>
        <location evidence="1">Cell membrane</location>
        <topology evidence="1">Multi-pass membrane protein</topology>
    </subcellularLocation>
</comment>
<dbReference type="PANTHER" id="PTHR32196">
    <property type="entry name" value="ABC TRANSPORTER PERMEASE PROTEIN YPHD-RELATED-RELATED"/>
    <property type="match status" value="1"/>
</dbReference>
<dbReference type="Pfam" id="PF02653">
    <property type="entry name" value="BPD_transp_2"/>
    <property type="match status" value="1"/>
</dbReference>
<dbReference type="GO" id="GO:0022857">
    <property type="term" value="F:transmembrane transporter activity"/>
    <property type="evidence" value="ECO:0007669"/>
    <property type="project" value="InterPro"/>
</dbReference>
<feature type="transmembrane region" description="Helical" evidence="11">
    <location>
        <begin position="283"/>
        <end position="302"/>
    </location>
</feature>
<evidence type="ECO:0000256" key="11">
    <source>
        <dbReference type="SAM" id="Phobius"/>
    </source>
</evidence>
<organism evidence="12 13">
    <name type="scientific">Cohaesibacter marisflavi</name>
    <dbReference type="NCBI Taxonomy" id="655353"/>
    <lineage>
        <taxon>Bacteria</taxon>
        <taxon>Pseudomonadati</taxon>
        <taxon>Pseudomonadota</taxon>
        <taxon>Alphaproteobacteria</taxon>
        <taxon>Hyphomicrobiales</taxon>
        <taxon>Cohaesibacteraceae</taxon>
    </lineage>
</organism>
<proteinExistence type="predicted"/>
<evidence type="ECO:0000256" key="5">
    <source>
        <dbReference type="ARBA" id="ARBA00022519"/>
    </source>
</evidence>
<keyword evidence="13" id="KW-1185">Reference proteome</keyword>
<comment type="subunit">
    <text evidence="2">The complex is composed of two ATP-binding proteins (LsrA), two transmembrane proteins (LsrC and LsrD) and a solute-binding protein (LsrB).</text>
</comment>
<evidence type="ECO:0000256" key="2">
    <source>
        <dbReference type="ARBA" id="ARBA00011262"/>
    </source>
</evidence>
<keyword evidence="8 11" id="KW-0472">Membrane</keyword>
<dbReference type="GO" id="GO:0005886">
    <property type="term" value="C:plasma membrane"/>
    <property type="evidence" value="ECO:0007669"/>
    <property type="project" value="UniProtKB-SubCell"/>
</dbReference>
<evidence type="ECO:0000256" key="3">
    <source>
        <dbReference type="ARBA" id="ARBA00022448"/>
    </source>
</evidence>
<protein>
    <recommendedName>
        <fullName evidence="10">Autoinducer 2 import system permease protein LsrD</fullName>
    </recommendedName>
</protein>
<evidence type="ECO:0000313" key="12">
    <source>
        <dbReference type="EMBL" id="SFP02540.1"/>
    </source>
</evidence>
<feature type="transmembrane region" description="Helical" evidence="11">
    <location>
        <begin position="229"/>
        <end position="251"/>
    </location>
</feature>
<sequence>MTMTVSSNNRPSLDAPSTISAGSMLKSREIVLIGLLILVFVGGDLSSPWFLDIYNLLDSTAIFSEIAMMALSTALVIICRDIDISMASVMALSSLMMGLASQSLGLGALPLCLVGLLTGAACGFFNGFLVTRLKMPAIVVTIGTMSLFRGVAAGVLGNEKIAHYPDAFAAIGQSYFMDMVPYSFITFVLLSIVFIIVIHYTTIGRSIFALGNNPEGALFSGIRTDRLRFILFTLNGLMAGLAAVFLTSRLGSTRPDIANGLEMEVITIVVLGGVSLNGGKGTISGVFIAALVIGFLRLAITLNNVPGNILIVFTGTLLVVSVALPIIGQKYLPRLSKKKSE</sequence>
<keyword evidence="3" id="KW-0813">Transport</keyword>
<accession>A0A1I5LZ97</accession>
<evidence type="ECO:0000313" key="13">
    <source>
        <dbReference type="Proteomes" id="UP000199236"/>
    </source>
</evidence>
<keyword evidence="5" id="KW-0997">Cell inner membrane</keyword>
<dbReference type="EMBL" id="FOVR01000018">
    <property type="protein sequence ID" value="SFP02540.1"/>
    <property type="molecule type" value="Genomic_DNA"/>
</dbReference>
<reference evidence="12 13" key="1">
    <citation type="submission" date="2016-10" db="EMBL/GenBank/DDBJ databases">
        <authorList>
            <person name="de Groot N.N."/>
        </authorList>
    </citation>
    <scope>NUCLEOTIDE SEQUENCE [LARGE SCALE GENOMIC DNA]</scope>
    <source>
        <strain evidence="12 13">CGMCC 1.9157</strain>
    </source>
</reference>
<feature type="transmembrane region" description="Helical" evidence="11">
    <location>
        <begin position="137"/>
        <end position="156"/>
    </location>
</feature>
<dbReference type="PANTHER" id="PTHR32196:SF71">
    <property type="entry name" value="AUTOINDUCER 2 IMPORT SYSTEM PERMEASE PROTEIN LSRD"/>
    <property type="match status" value="1"/>
</dbReference>
<feature type="transmembrane region" description="Helical" evidence="11">
    <location>
        <begin position="108"/>
        <end position="130"/>
    </location>
</feature>
<evidence type="ECO:0000256" key="8">
    <source>
        <dbReference type="ARBA" id="ARBA00023136"/>
    </source>
</evidence>
<keyword evidence="4" id="KW-1003">Cell membrane</keyword>